<evidence type="ECO:0000313" key="2">
    <source>
        <dbReference type="EMBL" id="MBB5896222.1"/>
    </source>
</evidence>
<dbReference type="Proteomes" id="UP000585638">
    <property type="component" value="Unassembled WGS sequence"/>
</dbReference>
<feature type="compositionally biased region" description="Basic and acidic residues" evidence="1">
    <location>
        <begin position="8"/>
        <end position="20"/>
    </location>
</feature>
<organism evidence="2 3">
    <name type="scientific">Kutzneria kofuensis</name>
    <dbReference type="NCBI Taxonomy" id="103725"/>
    <lineage>
        <taxon>Bacteria</taxon>
        <taxon>Bacillati</taxon>
        <taxon>Actinomycetota</taxon>
        <taxon>Actinomycetes</taxon>
        <taxon>Pseudonocardiales</taxon>
        <taxon>Pseudonocardiaceae</taxon>
        <taxon>Kutzneria</taxon>
    </lineage>
</organism>
<keyword evidence="3" id="KW-1185">Reference proteome</keyword>
<evidence type="ECO:0000313" key="3">
    <source>
        <dbReference type="Proteomes" id="UP000585638"/>
    </source>
</evidence>
<dbReference type="RefSeq" id="WP_184867912.1">
    <property type="nucleotide sequence ID" value="NZ_JACHIR010000001.1"/>
</dbReference>
<feature type="region of interest" description="Disordered" evidence="1">
    <location>
        <begin position="30"/>
        <end position="63"/>
    </location>
</feature>
<proteinExistence type="predicted"/>
<evidence type="ECO:0000256" key="1">
    <source>
        <dbReference type="SAM" id="MobiDB-lite"/>
    </source>
</evidence>
<sequence>MPGLDAFDEMREGDAARGPRDQMVVTYHAEPGSESATTPTNLTVSGHESVPPGENHLASLIDP</sequence>
<gene>
    <name evidence="2" type="ORF">BJ998_007418</name>
</gene>
<comment type="caution">
    <text evidence="2">The sequence shown here is derived from an EMBL/GenBank/DDBJ whole genome shotgun (WGS) entry which is preliminary data.</text>
</comment>
<reference evidence="2 3" key="1">
    <citation type="submission" date="2020-08" db="EMBL/GenBank/DDBJ databases">
        <title>Sequencing the genomes of 1000 actinobacteria strains.</title>
        <authorList>
            <person name="Klenk H.-P."/>
        </authorList>
    </citation>
    <scope>NUCLEOTIDE SEQUENCE [LARGE SCALE GENOMIC DNA]</scope>
    <source>
        <strain evidence="2 3">DSM 43851</strain>
    </source>
</reference>
<dbReference type="EMBL" id="JACHIR010000001">
    <property type="protein sequence ID" value="MBB5896222.1"/>
    <property type="molecule type" value="Genomic_DNA"/>
</dbReference>
<dbReference type="AlphaFoldDB" id="A0A7W9KPA5"/>
<name>A0A7W9KPA5_9PSEU</name>
<protein>
    <submittedName>
        <fullName evidence="2">Uncharacterized protein</fullName>
    </submittedName>
</protein>
<accession>A0A7W9KPA5</accession>
<feature type="compositionally biased region" description="Polar residues" evidence="1">
    <location>
        <begin position="34"/>
        <end position="46"/>
    </location>
</feature>
<feature type="region of interest" description="Disordered" evidence="1">
    <location>
        <begin position="1"/>
        <end position="20"/>
    </location>
</feature>